<dbReference type="PANTHER" id="PTHR23022">
    <property type="entry name" value="TRANSPOSABLE ELEMENT-RELATED"/>
    <property type="match status" value="1"/>
</dbReference>
<dbReference type="Proteomes" id="UP000298061">
    <property type="component" value="Unassembled WGS sequence"/>
</dbReference>
<sequence>MVVCTPTKRARIVDYRQQGLTYTEIGKRLEMDRTTVRRNYQQLLKNPNPYYRVPIPGRPRAVSPHSERCAARAIANANVFDATDAQRQLFPHLHPTTVRRMFIRLGLYGRVHWHKPFLSKIHRHKRRIWAESHVDWTLKDWQQVVFSDESKFNLWFSDGRRYCRRRPGEQFLDRNLEKTVKHGGGSLQVCLTAQGTGRLHRVEGRMNAAQFCAILEESLKGSLFDHQLDPSTIIYQQDLDPKHTSHLAAQWFAKNHITLLPWAPSSPDMNIIEHAWDLVDHALRHRPVRPHNIEELWLILKEEWEKLDIKVIQKLYASLPDRVKALKEAKGGPTRY</sequence>
<comment type="caution">
    <text evidence="2">The sequence shown here is derived from an EMBL/GenBank/DDBJ whole genome shotgun (WGS) entry which is preliminary data.</text>
</comment>
<name>A0A4Z0A2L6_9AGAM</name>
<dbReference type="STRING" id="135208.A0A4Z0A2L6"/>
<dbReference type="Pfam" id="PF13358">
    <property type="entry name" value="DDE_3"/>
    <property type="match status" value="1"/>
</dbReference>
<dbReference type="EMBL" id="SFCI01000229">
    <property type="protein sequence ID" value="TFY81292.1"/>
    <property type="molecule type" value="Genomic_DNA"/>
</dbReference>
<accession>A0A4Z0A2L6</accession>
<dbReference type="Gene3D" id="3.30.420.10">
    <property type="entry name" value="Ribonuclease H-like superfamily/Ribonuclease H"/>
    <property type="match status" value="1"/>
</dbReference>
<dbReference type="InterPro" id="IPR038717">
    <property type="entry name" value="Tc1-like_DDE_dom"/>
</dbReference>
<evidence type="ECO:0000313" key="3">
    <source>
        <dbReference type="Proteomes" id="UP000298061"/>
    </source>
</evidence>
<dbReference type="GO" id="GO:0003676">
    <property type="term" value="F:nucleic acid binding"/>
    <property type="evidence" value="ECO:0007669"/>
    <property type="project" value="InterPro"/>
</dbReference>
<dbReference type="InterPro" id="IPR036388">
    <property type="entry name" value="WH-like_DNA-bd_sf"/>
</dbReference>
<dbReference type="PANTHER" id="PTHR23022:SF135">
    <property type="entry name" value="SI:DKEY-77F5.3"/>
    <property type="match status" value="1"/>
</dbReference>
<proteinExistence type="predicted"/>
<dbReference type="AlphaFoldDB" id="A0A4Z0A2L6"/>
<dbReference type="InterPro" id="IPR036397">
    <property type="entry name" value="RNaseH_sf"/>
</dbReference>
<keyword evidence="3" id="KW-1185">Reference proteome</keyword>
<protein>
    <recommendedName>
        <fullName evidence="1">Tc1-like transposase DDE domain-containing protein</fullName>
    </recommendedName>
</protein>
<dbReference type="SUPFAM" id="SSF46689">
    <property type="entry name" value="Homeodomain-like"/>
    <property type="match status" value="1"/>
</dbReference>
<dbReference type="Gene3D" id="1.10.10.10">
    <property type="entry name" value="Winged helix-like DNA-binding domain superfamily/Winged helix DNA-binding domain"/>
    <property type="match status" value="1"/>
</dbReference>
<evidence type="ECO:0000259" key="1">
    <source>
        <dbReference type="Pfam" id="PF13358"/>
    </source>
</evidence>
<organism evidence="2 3">
    <name type="scientific">Hericium alpestre</name>
    <dbReference type="NCBI Taxonomy" id="135208"/>
    <lineage>
        <taxon>Eukaryota</taxon>
        <taxon>Fungi</taxon>
        <taxon>Dikarya</taxon>
        <taxon>Basidiomycota</taxon>
        <taxon>Agaricomycotina</taxon>
        <taxon>Agaricomycetes</taxon>
        <taxon>Russulales</taxon>
        <taxon>Hericiaceae</taxon>
        <taxon>Hericium</taxon>
    </lineage>
</organism>
<dbReference type="InterPro" id="IPR052338">
    <property type="entry name" value="Transposase_5"/>
</dbReference>
<gene>
    <name evidence="2" type="ORF">EWM64_g2724</name>
</gene>
<reference evidence="2 3" key="1">
    <citation type="submission" date="2019-02" db="EMBL/GenBank/DDBJ databases">
        <title>Genome sequencing of the rare red list fungi Hericium alpestre (H. flagellum).</title>
        <authorList>
            <person name="Buettner E."/>
            <person name="Kellner H."/>
        </authorList>
    </citation>
    <scope>NUCLEOTIDE SEQUENCE [LARGE SCALE GENOMIC DNA]</scope>
    <source>
        <strain evidence="2 3">DSM 108284</strain>
    </source>
</reference>
<feature type="domain" description="Tc1-like transposase DDE" evidence="1">
    <location>
        <begin position="143"/>
        <end position="287"/>
    </location>
</feature>
<evidence type="ECO:0000313" key="2">
    <source>
        <dbReference type="EMBL" id="TFY81292.1"/>
    </source>
</evidence>
<dbReference type="InterPro" id="IPR009057">
    <property type="entry name" value="Homeodomain-like_sf"/>
</dbReference>
<dbReference type="OrthoDB" id="3226274at2759"/>